<feature type="compositionally biased region" description="Basic residues" evidence="1">
    <location>
        <begin position="177"/>
        <end position="201"/>
    </location>
</feature>
<reference evidence="2" key="1">
    <citation type="submission" date="2020-05" db="EMBL/GenBank/DDBJ databases">
        <authorList>
            <person name="Chiriac C."/>
            <person name="Salcher M."/>
            <person name="Ghai R."/>
            <person name="Kavagutti S V."/>
        </authorList>
    </citation>
    <scope>NUCLEOTIDE SEQUENCE</scope>
</reference>
<gene>
    <name evidence="2" type="ORF">UFOPK3472_04380</name>
</gene>
<proteinExistence type="predicted"/>
<dbReference type="AlphaFoldDB" id="A0A6J7IZ03"/>
<evidence type="ECO:0000313" key="2">
    <source>
        <dbReference type="EMBL" id="CAB4936155.1"/>
    </source>
</evidence>
<accession>A0A6J7IZ03</accession>
<sequence>MGLELKLRLAVPSLISGRATSYNYNGVILDGPSGTAVVCQNRCRSRGLRATWPIVLDEPIAHLDVAVRWVVSGGIDDGRCRGRSGSIACALGRGGRGRGRRRPEGCRECCRAASAAAGGARFRPRRSREVGDCLGARCRATAYRRVRGPVARERMGRYPACRGGAAEPHRIRCRRSRPRAGRCRVPGRHHLPLRSTRRTAGTHRDPAEQGRHSRRTRSDGRSGIRATGAKSAAGDGICCSGPGRRGPRLRCGHGRCAGRGGRCAAYWGSDDGRSVSEC</sequence>
<feature type="compositionally biased region" description="Basic and acidic residues" evidence="1">
    <location>
        <begin position="202"/>
        <end position="222"/>
    </location>
</feature>
<dbReference type="EMBL" id="CAFBLX010000549">
    <property type="protein sequence ID" value="CAB4936155.1"/>
    <property type="molecule type" value="Genomic_DNA"/>
</dbReference>
<name>A0A6J7IZ03_9ZZZZ</name>
<protein>
    <submittedName>
        <fullName evidence="2">Unannotated protein</fullName>
    </submittedName>
</protein>
<organism evidence="2">
    <name type="scientific">freshwater metagenome</name>
    <dbReference type="NCBI Taxonomy" id="449393"/>
    <lineage>
        <taxon>unclassified sequences</taxon>
        <taxon>metagenomes</taxon>
        <taxon>ecological metagenomes</taxon>
    </lineage>
</organism>
<feature type="region of interest" description="Disordered" evidence="1">
    <location>
        <begin position="177"/>
        <end position="237"/>
    </location>
</feature>
<evidence type="ECO:0000256" key="1">
    <source>
        <dbReference type="SAM" id="MobiDB-lite"/>
    </source>
</evidence>